<gene>
    <name evidence="5" type="ORF">GWR21_25605</name>
</gene>
<accession>A0A6B9ZNZ3</accession>
<evidence type="ECO:0000313" key="6">
    <source>
        <dbReference type="Proteomes" id="UP000476411"/>
    </source>
</evidence>
<dbReference type="GO" id="GO:0008758">
    <property type="term" value="F:UDP-2,3-diacylglucosamine hydrolase activity"/>
    <property type="evidence" value="ECO:0007669"/>
    <property type="project" value="TreeGrafter"/>
</dbReference>
<keyword evidence="3" id="KW-0472">Membrane</keyword>
<dbReference type="GO" id="GO:0016020">
    <property type="term" value="C:membrane"/>
    <property type="evidence" value="ECO:0007669"/>
    <property type="project" value="GOC"/>
</dbReference>
<dbReference type="InterPro" id="IPR051158">
    <property type="entry name" value="Metallophosphoesterase_sf"/>
</dbReference>
<keyword evidence="1" id="KW-0479">Metal-binding</keyword>
<dbReference type="KEGG" id="chih:GWR21_25605"/>
<feature type="transmembrane region" description="Helical" evidence="3">
    <location>
        <begin position="128"/>
        <end position="148"/>
    </location>
</feature>
<feature type="transmembrane region" description="Helical" evidence="3">
    <location>
        <begin position="43"/>
        <end position="63"/>
    </location>
</feature>
<dbReference type="Proteomes" id="UP000476411">
    <property type="component" value="Chromosome"/>
</dbReference>
<feature type="transmembrane region" description="Helical" evidence="3">
    <location>
        <begin position="6"/>
        <end position="31"/>
    </location>
</feature>
<evidence type="ECO:0000313" key="5">
    <source>
        <dbReference type="EMBL" id="QHS62835.1"/>
    </source>
</evidence>
<keyword evidence="3" id="KW-0812">Transmembrane</keyword>
<dbReference type="InterPro" id="IPR004843">
    <property type="entry name" value="Calcineurin-like_PHP"/>
</dbReference>
<keyword evidence="6" id="KW-1185">Reference proteome</keyword>
<keyword evidence="3" id="KW-1133">Transmembrane helix</keyword>
<protein>
    <submittedName>
        <fullName evidence="5">Metallophosphoesterase</fullName>
    </submittedName>
</protein>
<dbReference type="EMBL" id="CP048113">
    <property type="protein sequence ID" value="QHS62835.1"/>
    <property type="molecule type" value="Genomic_DNA"/>
</dbReference>
<dbReference type="InterPro" id="IPR029052">
    <property type="entry name" value="Metallo-depent_PP-like"/>
</dbReference>
<organism evidence="5 6">
    <name type="scientific">Chitinophaga agri</name>
    <dbReference type="NCBI Taxonomy" id="2703787"/>
    <lineage>
        <taxon>Bacteria</taxon>
        <taxon>Pseudomonadati</taxon>
        <taxon>Bacteroidota</taxon>
        <taxon>Chitinophagia</taxon>
        <taxon>Chitinophagales</taxon>
        <taxon>Chitinophagaceae</taxon>
        <taxon>Chitinophaga</taxon>
    </lineage>
</organism>
<dbReference type="GO" id="GO:0009245">
    <property type="term" value="P:lipid A biosynthetic process"/>
    <property type="evidence" value="ECO:0007669"/>
    <property type="project" value="TreeGrafter"/>
</dbReference>
<sequence>MRNRSGLNTIVLLFILLLLDIYVFMAVRAIFRGASTRVRNIVFGAYWAVSALVLITVGLLPYLSWQDWPANTRSYILTVIFGIVFAKVLAAVFLLLDDLRRGVQWIIRRFSKKKEVAIPANAISRSRFFSQVALLLGGGMFATLMYGLSNKYNYRVHKLKLSFKNLPPAFKGLRIVQISDIHSGSLTDREAVIKGVEMINAQQADLVLFTGDLVNDRATEMDSMMDVFNKIKAPMGVYSTLGNHDYGDYYAWPDKNETTGYSALREQNLERLKQIHAEIGWKLLMNEHVVLERNGQQIGLLGIENWSAMSRFPKYGDMKKAHADTAHLPFKILMSHDPTHWDAEVRPVYPDIDLMLAGHTHGMQFGVEIPGFKWSPARFIYKEWAGLYKEGKQHLYVNRGFGFLGYPGRVGILPEITVIELA</sequence>
<evidence type="ECO:0000256" key="1">
    <source>
        <dbReference type="ARBA" id="ARBA00022723"/>
    </source>
</evidence>
<name>A0A6B9ZNZ3_9BACT</name>
<evidence type="ECO:0000256" key="2">
    <source>
        <dbReference type="ARBA" id="ARBA00022801"/>
    </source>
</evidence>
<dbReference type="RefSeq" id="WP_162334560.1">
    <property type="nucleotide sequence ID" value="NZ_CP048113.1"/>
</dbReference>
<dbReference type="Pfam" id="PF00149">
    <property type="entry name" value="Metallophos"/>
    <property type="match status" value="1"/>
</dbReference>
<dbReference type="CDD" id="cd07385">
    <property type="entry name" value="MPP_YkuE_C"/>
    <property type="match status" value="1"/>
</dbReference>
<dbReference type="Gene3D" id="3.60.21.10">
    <property type="match status" value="1"/>
</dbReference>
<proteinExistence type="predicted"/>
<dbReference type="PANTHER" id="PTHR31302:SF31">
    <property type="entry name" value="PHOSPHODIESTERASE YAEI"/>
    <property type="match status" value="1"/>
</dbReference>
<feature type="transmembrane region" description="Helical" evidence="3">
    <location>
        <begin position="75"/>
        <end position="96"/>
    </location>
</feature>
<evidence type="ECO:0000259" key="4">
    <source>
        <dbReference type="Pfam" id="PF00149"/>
    </source>
</evidence>
<reference evidence="5 6" key="1">
    <citation type="submission" date="2020-01" db="EMBL/GenBank/DDBJ databases">
        <title>Complete genome sequence of Chitinophaga sp. H33E-04 isolated from quinoa roots.</title>
        <authorList>
            <person name="Weon H.-Y."/>
            <person name="Lee S.A."/>
        </authorList>
    </citation>
    <scope>NUCLEOTIDE SEQUENCE [LARGE SCALE GENOMIC DNA]</scope>
    <source>
        <strain evidence="5 6">H33E-04</strain>
    </source>
</reference>
<feature type="domain" description="Calcineurin-like phosphoesterase" evidence="4">
    <location>
        <begin position="173"/>
        <end position="362"/>
    </location>
</feature>
<keyword evidence="2" id="KW-0378">Hydrolase</keyword>
<dbReference type="AlphaFoldDB" id="A0A6B9ZNZ3"/>
<evidence type="ECO:0000256" key="3">
    <source>
        <dbReference type="SAM" id="Phobius"/>
    </source>
</evidence>
<dbReference type="PANTHER" id="PTHR31302">
    <property type="entry name" value="TRANSMEMBRANE PROTEIN WITH METALLOPHOSPHOESTERASE DOMAIN-RELATED"/>
    <property type="match status" value="1"/>
</dbReference>
<dbReference type="GO" id="GO:0046872">
    <property type="term" value="F:metal ion binding"/>
    <property type="evidence" value="ECO:0007669"/>
    <property type="project" value="UniProtKB-KW"/>
</dbReference>
<dbReference type="SUPFAM" id="SSF56300">
    <property type="entry name" value="Metallo-dependent phosphatases"/>
    <property type="match status" value="1"/>
</dbReference>